<evidence type="ECO:0000256" key="10">
    <source>
        <dbReference type="ARBA" id="ARBA00022801"/>
    </source>
</evidence>
<comment type="cofactor">
    <cofactor evidence="2">
        <name>Mg(2+)</name>
        <dbReference type="ChEBI" id="CHEBI:18420"/>
    </cofactor>
</comment>
<comment type="cofactor">
    <cofactor evidence="12">
        <name>Mn(2+)</name>
        <dbReference type="ChEBI" id="CHEBI:29035"/>
    </cofactor>
    <cofactor evidence="12">
        <name>Mg(2+)</name>
        <dbReference type="ChEBI" id="CHEBI:18420"/>
    </cofactor>
    <text evidence="12">Manganese or magnesium. Binds 1 divalent metal ion per monomer in the absence of substrate. May bind a second metal ion after substrate binding.</text>
</comment>
<evidence type="ECO:0000256" key="4">
    <source>
        <dbReference type="ARBA" id="ARBA00004496"/>
    </source>
</evidence>
<keyword evidence="7 12" id="KW-0540">Nuclease</keyword>
<keyword evidence="6" id="KW-0963">Cytoplasm</keyword>
<protein>
    <recommendedName>
        <fullName evidence="13">Ribonuclease</fullName>
        <ecNumber evidence="13">3.1.26.4</ecNumber>
    </recommendedName>
</protein>
<keyword evidence="8 12" id="KW-0479">Metal-binding</keyword>
<evidence type="ECO:0000256" key="3">
    <source>
        <dbReference type="ARBA" id="ARBA00004065"/>
    </source>
</evidence>
<comment type="catalytic activity">
    <reaction evidence="1 12 13">
        <text>Endonucleolytic cleavage to 5'-phosphomonoester.</text>
        <dbReference type="EC" id="3.1.26.4"/>
    </reaction>
</comment>
<dbReference type="Pfam" id="PF01351">
    <property type="entry name" value="RNase_HII"/>
    <property type="match status" value="1"/>
</dbReference>
<keyword evidence="16" id="KW-1185">Reference proteome</keyword>
<dbReference type="InterPro" id="IPR012337">
    <property type="entry name" value="RNaseH-like_sf"/>
</dbReference>
<dbReference type="InterPro" id="IPR024567">
    <property type="entry name" value="RNase_HII/HIII_dom"/>
</dbReference>
<feature type="binding site" evidence="12">
    <location>
        <position position="23"/>
    </location>
    <ligand>
        <name>a divalent metal cation</name>
        <dbReference type="ChEBI" id="CHEBI:60240"/>
    </ligand>
</feature>
<evidence type="ECO:0000256" key="8">
    <source>
        <dbReference type="ARBA" id="ARBA00022723"/>
    </source>
</evidence>
<evidence type="ECO:0000313" key="15">
    <source>
        <dbReference type="EMBL" id="MDT3767921.1"/>
    </source>
</evidence>
<dbReference type="InterPro" id="IPR036397">
    <property type="entry name" value="RNaseH_sf"/>
</dbReference>
<dbReference type="InterPro" id="IPR001352">
    <property type="entry name" value="RNase_HII/HIII"/>
</dbReference>
<dbReference type="InterPro" id="IPR022898">
    <property type="entry name" value="RNase_HII"/>
</dbReference>
<accession>A0ABU3IC14</accession>
<dbReference type="Gene3D" id="3.30.420.10">
    <property type="entry name" value="Ribonuclease H-like superfamily/Ribonuclease H"/>
    <property type="match status" value="1"/>
</dbReference>
<keyword evidence="10 12" id="KW-0378">Hydrolase</keyword>
<keyword evidence="9 12" id="KW-0255">Endonuclease</keyword>
<dbReference type="GO" id="GO:0004523">
    <property type="term" value="F:RNA-DNA hybrid ribonuclease activity"/>
    <property type="evidence" value="ECO:0007669"/>
    <property type="project" value="UniProtKB-EC"/>
</dbReference>
<dbReference type="EC" id="3.1.26.4" evidence="13"/>
<evidence type="ECO:0000313" key="16">
    <source>
        <dbReference type="Proteomes" id="UP001247542"/>
    </source>
</evidence>
<evidence type="ECO:0000256" key="12">
    <source>
        <dbReference type="PROSITE-ProRule" id="PRU01319"/>
    </source>
</evidence>
<feature type="binding site" evidence="12">
    <location>
        <position position="118"/>
    </location>
    <ligand>
        <name>a divalent metal cation</name>
        <dbReference type="ChEBI" id="CHEBI:60240"/>
    </ligand>
</feature>
<dbReference type="Proteomes" id="UP001247542">
    <property type="component" value="Unassembled WGS sequence"/>
</dbReference>
<comment type="subcellular location">
    <subcellularLocation>
        <location evidence="4">Cytoplasm</location>
    </subcellularLocation>
</comment>
<organism evidence="15 16">
    <name type="scientific">Gleimia hominis</name>
    <dbReference type="NCBI Taxonomy" id="595468"/>
    <lineage>
        <taxon>Bacteria</taxon>
        <taxon>Bacillati</taxon>
        <taxon>Actinomycetota</taxon>
        <taxon>Actinomycetes</taxon>
        <taxon>Actinomycetales</taxon>
        <taxon>Actinomycetaceae</taxon>
        <taxon>Gleimia</taxon>
    </lineage>
</organism>
<comment type="function">
    <text evidence="3 13">Endonuclease that specifically degrades the RNA of RNA-DNA hybrids.</text>
</comment>
<sequence>MRFATPDFERSLMQPGAVVVGMDEVGRGSIAGPVAVGAATAGTGVSPTGLADSKLLSPQRRAEVFAAAAQWSRPCAVGFASAAEVDAVGISGALQLAGLRALEVIVRGVPAVSTVLLDGSVDWLTPRADLFADEDLPRRFARVGDPRVVTRIKADQECTVVAAASIVAKVARDHLMEALPDPGYSWASNKGYGSSAHRGAVASFGPSPLHRLSWKLG</sequence>
<reference evidence="15 16" key="1">
    <citation type="submission" date="2023-06" db="EMBL/GenBank/DDBJ databases">
        <title>Draft genome sequence of Gleimia hominis type strain CCUG 57540T.</title>
        <authorList>
            <person name="Salva-Serra F."/>
            <person name="Cardew S."/>
            <person name="Jensie Markopoulos S."/>
            <person name="Ohlen M."/>
            <person name="Inganas E."/>
            <person name="Svensson-Stadler L."/>
            <person name="Moore E.R.B."/>
        </authorList>
    </citation>
    <scope>NUCLEOTIDE SEQUENCE [LARGE SCALE GENOMIC DNA]</scope>
    <source>
        <strain evidence="15 16">CCUG 57540</strain>
    </source>
</reference>
<evidence type="ECO:0000256" key="6">
    <source>
        <dbReference type="ARBA" id="ARBA00022490"/>
    </source>
</evidence>
<comment type="similarity">
    <text evidence="5 13">Belongs to the RNase HII family.</text>
</comment>
<dbReference type="CDD" id="cd07182">
    <property type="entry name" value="RNase_HII_bacteria_HII_like"/>
    <property type="match status" value="1"/>
</dbReference>
<comment type="caution">
    <text evidence="15">The sequence shown here is derived from an EMBL/GenBank/DDBJ whole genome shotgun (WGS) entry which is preliminary data.</text>
</comment>
<proteinExistence type="inferred from homology"/>
<evidence type="ECO:0000256" key="2">
    <source>
        <dbReference type="ARBA" id="ARBA00001946"/>
    </source>
</evidence>
<dbReference type="PANTHER" id="PTHR10954">
    <property type="entry name" value="RIBONUCLEASE H2 SUBUNIT A"/>
    <property type="match status" value="1"/>
</dbReference>
<evidence type="ECO:0000256" key="1">
    <source>
        <dbReference type="ARBA" id="ARBA00000077"/>
    </source>
</evidence>
<feature type="domain" description="RNase H type-2" evidence="14">
    <location>
        <begin position="17"/>
        <end position="217"/>
    </location>
</feature>
<dbReference type="NCBIfam" id="NF000595">
    <property type="entry name" value="PRK00015.1-3"/>
    <property type="match status" value="1"/>
</dbReference>
<dbReference type="PANTHER" id="PTHR10954:SF18">
    <property type="entry name" value="RIBONUCLEASE HII"/>
    <property type="match status" value="1"/>
</dbReference>
<gene>
    <name evidence="15" type="ORF">QS713_07595</name>
</gene>
<evidence type="ECO:0000256" key="5">
    <source>
        <dbReference type="ARBA" id="ARBA00007383"/>
    </source>
</evidence>
<evidence type="ECO:0000259" key="14">
    <source>
        <dbReference type="PROSITE" id="PS51975"/>
    </source>
</evidence>
<evidence type="ECO:0000256" key="13">
    <source>
        <dbReference type="RuleBase" id="RU003515"/>
    </source>
</evidence>
<evidence type="ECO:0000256" key="9">
    <source>
        <dbReference type="ARBA" id="ARBA00022759"/>
    </source>
</evidence>
<dbReference type="EMBL" id="JASXSX010000003">
    <property type="protein sequence ID" value="MDT3767921.1"/>
    <property type="molecule type" value="Genomic_DNA"/>
</dbReference>
<name>A0ABU3IC14_9ACTO</name>
<dbReference type="SUPFAM" id="SSF53098">
    <property type="entry name" value="Ribonuclease H-like"/>
    <property type="match status" value="1"/>
</dbReference>
<evidence type="ECO:0000256" key="11">
    <source>
        <dbReference type="ARBA" id="ARBA00023211"/>
    </source>
</evidence>
<keyword evidence="11" id="KW-0464">Manganese</keyword>
<dbReference type="PROSITE" id="PS51975">
    <property type="entry name" value="RNASE_H_2"/>
    <property type="match status" value="1"/>
</dbReference>
<feature type="binding site" evidence="12">
    <location>
        <position position="24"/>
    </location>
    <ligand>
        <name>a divalent metal cation</name>
        <dbReference type="ChEBI" id="CHEBI:60240"/>
    </ligand>
</feature>
<dbReference type="RefSeq" id="WP_313274115.1">
    <property type="nucleotide sequence ID" value="NZ_JASXSX010000003.1"/>
</dbReference>
<evidence type="ECO:0000256" key="7">
    <source>
        <dbReference type="ARBA" id="ARBA00022722"/>
    </source>
</evidence>